<accession>A0ABV3C184</accession>
<name>A0ABV3C184_9ACTN</name>
<evidence type="ECO:0008006" key="4">
    <source>
        <dbReference type="Google" id="ProtNLM"/>
    </source>
</evidence>
<dbReference type="EMBL" id="JBEZAE010000001">
    <property type="protein sequence ID" value="MEU7068530.1"/>
    <property type="molecule type" value="Genomic_DNA"/>
</dbReference>
<sequence length="266" mass="28323">MSIIASIPVLKGQDHTNLSAIPEGLLLRSRHEQFNIPGKAVARVRAEGAAVAVELRAPAGATPVVYRIEGVDEAHAVAFADGVNSLLLEPGEEVDGLSLVVCDTRRTRRAQRATRRLKRLSLAGLAATVVLAVIGGMAGGALYPVLTVPLMGFTVACLAGSQHELTDWLHRRRIRKHGVKEFARPANLPGSWLYVDATGLHRAVIHFGGGPYLEVAYDREDPADVVTLRPGFMQRLGLAAGVFLLFCGILGVALMVGLMMEAAAQG</sequence>
<dbReference type="RefSeq" id="WP_358469211.1">
    <property type="nucleotide sequence ID" value="NZ_JBEZAE010000001.1"/>
</dbReference>
<keyword evidence="1" id="KW-0812">Transmembrane</keyword>
<dbReference type="Proteomes" id="UP001551329">
    <property type="component" value="Unassembled WGS sequence"/>
</dbReference>
<evidence type="ECO:0000313" key="2">
    <source>
        <dbReference type="EMBL" id="MEU7068530.1"/>
    </source>
</evidence>
<comment type="caution">
    <text evidence="2">The sequence shown here is derived from an EMBL/GenBank/DDBJ whole genome shotgun (WGS) entry which is preliminary data.</text>
</comment>
<gene>
    <name evidence="2" type="ORF">AB0A88_00065</name>
</gene>
<feature type="transmembrane region" description="Helical" evidence="1">
    <location>
        <begin position="236"/>
        <end position="260"/>
    </location>
</feature>
<evidence type="ECO:0000313" key="3">
    <source>
        <dbReference type="Proteomes" id="UP001551329"/>
    </source>
</evidence>
<feature type="transmembrane region" description="Helical" evidence="1">
    <location>
        <begin position="120"/>
        <end position="142"/>
    </location>
</feature>
<reference evidence="2 3" key="1">
    <citation type="submission" date="2024-06" db="EMBL/GenBank/DDBJ databases">
        <title>The Natural Products Discovery Center: Release of the First 8490 Sequenced Strains for Exploring Actinobacteria Biosynthetic Diversity.</title>
        <authorList>
            <person name="Kalkreuter E."/>
            <person name="Kautsar S.A."/>
            <person name="Yang D."/>
            <person name="Bader C.D."/>
            <person name="Teijaro C.N."/>
            <person name="Fluegel L."/>
            <person name="Davis C.M."/>
            <person name="Simpson J.R."/>
            <person name="Lauterbach L."/>
            <person name="Steele A.D."/>
            <person name="Gui C."/>
            <person name="Meng S."/>
            <person name="Li G."/>
            <person name="Viehrig K."/>
            <person name="Ye F."/>
            <person name="Su P."/>
            <person name="Kiefer A.F."/>
            <person name="Nichols A."/>
            <person name="Cepeda A.J."/>
            <person name="Yan W."/>
            <person name="Fan B."/>
            <person name="Jiang Y."/>
            <person name="Adhikari A."/>
            <person name="Zheng C.-J."/>
            <person name="Schuster L."/>
            <person name="Cowan T.M."/>
            <person name="Smanski M.J."/>
            <person name="Chevrette M.G."/>
            <person name="De Carvalho L.P.S."/>
            <person name="Shen B."/>
        </authorList>
    </citation>
    <scope>NUCLEOTIDE SEQUENCE [LARGE SCALE GENOMIC DNA]</scope>
    <source>
        <strain evidence="2 3">NPDC045974</strain>
    </source>
</reference>
<keyword evidence="3" id="KW-1185">Reference proteome</keyword>
<keyword evidence="1" id="KW-1133">Transmembrane helix</keyword>
<protein>
    <recommendedName>
        <fullName evidence="4">DUF3592 domain-containing protein</fullName>
    </recommendedName>
</protein>
<organism evidence="2 3">
    <name type="scientific">Streptomyces narbonensis</name>
    <dbReference type="NCBI Taxonomy" id="67333"/>
    <lineage>
        <taxon>Bacteria</taxon>
        <taxon>Bacillati</taxon>
        <taxon>Actinomycetota</taxon>
        <taxon>Actinomycetes</taxon>
        <taxon>Kitasatosporales</taxon>
        <taxon>Streptomycetaceae</taxon>
        <taxon>Streptomyces</taxon>
    </lineage>
</organism>
<proteinExistence type="predicted"/>
<evidence type="ECO:0000256" key="1">
    <source>
        <dbReference type="SAM" id="Phobius"/>
    </source>
</evidence>
<keyword evidence="1" id="KW-0472">Membrane</keyword>